<evidence type="ECO:0000259" key="8">
    <source>
        <dbReference type="Pfam" id="PF01545"/>
    </source>
</evidence>
<dbReference type="InterPro" id="IPR027470">
    <property type="entry name" value="Cation_efflux_CTD"/>
</dbReference>
<dbReference type="SUPFAM" id="SSF161111">
    <property type="entry name" value="Cation efflux protein transmembrane domain-like"/>
    <property type="match status" value="1"/>
</dbReference>
<reference evidence="10 11" key="1">
    <citation type="journal article" date="2015" name="Genome Announc.">
        <title>Expanding the biotechnology potential of lactobacilli through comparative genomics of 213 strains and associated genera.</title>
        <authorList>
            <person name="Sun Z."/>
            <person name="Harris H.M."/>
            <person name="McCann A."/>
            <person name="Guo C."/>
            <person name="Argimon S."/>
            <person name="Zhang W."/>
            <person name="Yang X."/>
            <person name="Jeffery I.B."/>
            <person name="Cooney J.C."/>
            <person name="Kagawa T.F."/>
            <person name="Liu W."/>
            <person name="Song Y."/>
            <person name="Salvetti E."/>
            <person name="Wrobel A."/>
            <person name="Rasinkangas P."/>
            <person name="Parkhill J."/>
            <person name="Rea M.C."/>
            <person name="O'Sullivan O."/>
            <person name="Ritari J."/>
            <person name="Douillard F.P."/>
            <person name="Paul Ross R."/>
            <person name="Yang R."/>
            <person name="Briner A.E."/>
            <person name="Felis G.E."/>
            <person name="de Vos W.M."/>
            <person name="Barrangou R."/>
            <person name="Klaenhammer T.R."/>
            <person name="Caufield P.W."/>
            <person name="Cui Y."/>
            <person name="Zhang H."/>
            <person name="O'Toole P.W."/>
        </authorList>
    </citation>
    <scope>NUCLEOTIDE SEQUENCE [LARGE SCALE GENOMIC DNA]</scope>
    <source>
        <strain evidence="10 11">DSM 18527</strain>
    </source>
</reference>
<comment type="subcellular location">
    <subcellularLocation>
        <location evidence="1">Membrane</location>
        <topology evidence="1">Multi-pass membrane protein</topology>
    </subcellularLocation>
</comment>
<feature type="transmembrane region" description="Helical" evidence="7">
    <location>
        <begin position="222"/>
        <end position="239"/>
    </location>
</feature>
<name>X0PD50_9LACO</name>
<feature type="domain" description="Cation efflux protein transmembrane" evidence="8">
    <location>
        <begin position="116"/>
        <end position="247"/>
    </location>
</feature>
<proteinExistence type="inferred from homology"/>
<evidence type="ECO:0000256" key="5">
    <source>
        <dbReference type="ARBA" id="ARBA00022989"/>
    </source>
</evidence>
<dbReference type="InterPro" id="IPR050291">
    <property type="entry name" value="CDF_Transporter"/>
</dbReference>
<gene>
    <name evidence="10" type="ORF">FC83_GL001964</name>
</gene>
<feature type="transmembrane region" description="Helical" evidence="7">
    <location>
        <begin position="195"/>
        <end position="216"/>
    </location>
</feature>
<dbReference type="NCBIfam" id="TIGR01297">
    <property type="entry name" value="CDF"/>
    <property type="match status" value="1"/>
</dbReference>
<dbReference type="Proteomes" id="UP000051236">
    <property type="component" value="Unassembled WGS sequence"/>
</dbReference>
<protein>
    <submittedName>
        <fullName evidence="10">Co Zn Cd cation transporter</fullName>
    </submittedName>
</protein>
<dbReference type="AlphaFoldDB" id="X0PD50"/>
<dbReference type="STRING" id="1423734.FC83_GL001964"/>
<evidence type="ECO:0000256" key="4">
    <source>
        <dbReference type="ARBA" id="ARBA00022692"/>
    </source>
</evidence>
<dbReference type="GO" id="GO:0008324">
    <property type="term" value="F:monoatomic cation transmembrane transporter activity"/>
    <property type="evidence" value="ECO:0007669"/>
    <property type="project" value="InterPro"/>
</dbReference>
<evidence type="ECO:0000256" key="3">
    <source>
        <dbReference type="ARBA" id="ARBA00022448"/>
    </source>
</evidence>
<dbReference type="SUPFAM" id="SSF160240">
    <property type="entry name" value="Cation efflux protein cytoplasmic domain-like"/>
    <property type="match status" value="1"/>
</dbReference>
<comment type="similarity">
    <text evidence="2">Belongs to the cation diffusion facilitator (CDF) transporter (TC 2.A.4) family.</text>
</comment>
<evidence type="ECO:0000313" key="10">
    <source>
        <dbReference type="EMBL" id="KRM34827.1"/>
    </source>
</evidence>
<accession>X0PD50</accession>
<evidence type="ECO:0000256" key="1">
    <source>
        <dbReference type="ARBA" id="ARBA00004141"/>
    </source>
</evidence>
<evidence type="ECO:0000259" key="9">
    <source>
        <dbReference type="Pfam" id="PF16916"/>
    </source>
</evidence>
<feature type="transmembrane region" description="Helical" evidence="7">
    <location>
        <begin position="66"/>
        <end position="87"/>
    </location>
</feature>
<dbReference type="eggNOG" id="COG0053">
    <property type="taxonomic scope" value="Bacteria"/>
</dbReference>
<feature type="transmembrane region" description="Helical" evidence="7">
    <location>
        <begin position="115"/>
        <end position="136"/>
    </location>
</feature>
<evidence type="ECO:0000256" key="7">
    <source>
        <dbReference type="SAM" id="Phobius"/>
    </source>
</evidence>
<comment type="caution">
    <text evidence="10">The sequence shown here is derived from an EMBL/GenBank/DDBJ whole genome shotgun (WGS) entry which is preliminary data.</text>
</comment>
<dbReference type="EMBL" id="AZGA01000020">
    <property type="protein sequence ID" value="KRM34827.1"/>
    <property type="molecule type" value="Genomic_DNA"/>
</dbReference>
<feature type="transmembrane region" description="Helical" evidence="7">
    <location>
        <begin position="36"/>
        <end position="54"/>
    </location>
</feature>
<keyword evidence="11" id="KW-1185">Reference proteome</keyword>
<keyword evidence="3" id="KW-0813">Transport</keyword>
<dbReference type="Gene3D" id="3.30.70.1350">
    <property type="entry name" value="Cation efflux protein, cytoplasmic domain"/>
    <property type="match status" value="1"/>
</dbReference>
<dbReference type="Pfam" id="PF16916">
    <property type="entry name" value="ZT_dimer"/>
    <property type="match status" value="1"/>
</dbReference>
<evidence type="ECO:0000313" key="11">
    <source>
        <dbReference type="Proteomes" id="UP000051236"/>
    </source>
</evidence>
<dbReference type="GO" id="GO:0016020">
    <property type="term" value="C:membrane"/>
    <property type="evidence" value="ECO:0007669"/>
    <property type="project" value="UniProtKB-SubCell"/>
</dbReference>
<dbReference type="PANTHER" id="PTHR43840">
    <property type="entry name" value="MITOCHONDRIAL METAL TRANSPORTER 1-RELATED"/>
    <property type="match status" value="1"/>
</dbReference>
<sequence length="332" mass="36318">MITMNQLDQKVKNNKNGQDATQKAAILNIKIASRHLWLNAAAYLTIFGLEYWLANLGHSAVLRADAFNNLSGIISTLLLMIGLRAASQTEVVARTRRYPDKLAKKRLPLSWLSRFRFQTVFTLVSSILMVVVAFQIIFSGFDHLHGATVSGAPQPLAAVGALIASLMMLVVWFFNKRIGRRLHNVALLASAQDSLGDALTSIGTLLSIVGTVFLGVQWLDPLASIVVGVFILYSGFLIFRTSSLNLVDYFDPKVEAQFTQTIATLSAVHQVVRLKAHYSGDLVAVDVLIAVDPAMTTLKSYELGEDIKAVMRQKYGVADVTVAVMPDIKLGD</sequence>
<dbReference type="Pfam" id="PF01545">
    <property type="entry name" value="Cation_efflux"/>
    <property type="match status" value="1"/>
</dbReference>
<dbReference type="InterPro" id="IPR002524">
    <property type="entry name" value="Cation_efflux"/>
</dbReference>
<keyword evidence="5 7" id="KW-1133">Transmembrane helix</keyword>
<feature type="domain" description="Cation efflux protein cytoplasmic" evidence="9">
    <location>
        <begin position="253"/>
        <end position="324"/>
    </location>
</feature>
<feature type="transmembrane region" description="Helical" evidence="7">
    <location>
        <begin position="156"/>
        <end position="174"/>
    </location>
</feature>
<dbReference type="InterPro" id="IPR027469">
    <property type="entry name" value="Cation_efflux_TMD_sf"/>
</dbReference>
<dbReference type="Gene3D" id="1.20.1510.10">
    <property type="entry name" value="Cation efflux protein transmembrane domain"/>
    <property type="match status" value="1"/>
</dbReference>
<keyword evidence="6 7" id="KW-0472">Membrane</keyword>
<dbReference type="InterPro" id="IPR036837">
    <property type="entry name" value="Cation_efflux_CTD_sf"/>
</dbReference>
<keyword evidence="4 7" id="KW-0812">Transmembrane</keyword>
<dbReference type="PATRIC" id="fig|1423734.3.peg.1988"/>
<dbReference type="PANTHER" id="PTHR43840:SF50">
    <property type="entry name" value="MANGANESE EFFLUX SYSTEM PROTEIN MNES"/>
    <property type="match status" value="1"/>
</dbReference>
<evidence type="ECO:0000256" key="6">
    <source>
        <dbReference type="ARBA" id="ARBA00023136"/>
    </source>
</evidence>
<evidence type="ECO:0000256" key="2">
    <source>
        <dbReference type="ARBA" id="ARBA00008114"/>
    </source>
</evidence>
<dbReference type="InterPro" id="IPR058533">
    <property type="entry name" value="Cation_efflux_TM"/>
</dbReference>
<organism evidence="10 11">
    <name type="scientific">Agrilactobacillus composti DSM 18527 = JCM 14202</name>
    <dbReference type="NCBI Taxonomy" id="1423734"/>
    <lineage>
        <taxon>Bacteria</taxon>
        <taxon>Bacillati</taxon>
        <taxon>Bacillota</taxon>
        <taxon>Bacilli</taxon>
        <taxon>Lactobacillales</taxon>
        <taxon>Lactobacillaceae</taxon>
        <taxon>Agrilactobacillus</taxon>
    </lineage>
</organism>